<evidence type="ECO:0000313" key="2">
    <source>
        <dbReference type="EMBL" id="TMO68261.1"/>
    </source>
</evidence>
<dbReference type="Proteomes" id="UP000307217">
    <property type="component" value="Unassembled WGS sequence"/>
</dbReference>
<evidence type="ECO:0000313" key="3">
    <source>
        <dbReference type="Proteomes" id="UP000307217"/>
    </source>
</evidence>
<name>A0A5S3V958_9GAMM</name>
<feature type="compositionally biased region" description="Basic and acidic residues" evidence="1">
    <location>
        <begin position="67"/>
        <end position="76"/>
    </location>
</feature>
<proteinExistence type="predicted"/>
<dbReference type="EMBL" id="PNBX01000042">
    <property type="protein sequence ID" value="TMO68261.1"/>
    <property type="molecule type" value="Genomic_DNA"/>
</dbReference>
<gene>
    <name evidence="2" type="ORF">CWC19_10490</name>
</gene>
<reference evidence="3" key="2">
    <citation type="submission" date="2019-06" db="EMBL/GenBank/DDBJ databases">
        <title>Co-occurence of chitin degradation, pigmentation and bioactivity in marine Pseudoalteromonas.</title>
        <authorList>
            <person name="Sonnenschein E.C."/>
            <person name="Bech P.K."/>
        </authorList>
    </citation>
    <scope>NUCLEOTIDE SEQUENCE [LARGE SCALE GENOMIC DNA]</scope>
    <source>
        <strain evidence="3">S3790</strain>
    </source>
</reference>
<organism evidence="2 3">
    <name type="scientific">Pseudoalteromonas aurantia</name>
    <dbReference type="NCBI Taxonomy" id="43654"/>
    <lineage>
        <taxon>Bacteria</taxon>
        <taxon>Pseudomonadati</taxon>
        <taxon>Pseudomonadota</taxon>
        <taxon>Gammaproteobacteria</taxon>
        <taxon>Alteromonadales</taxon>
        <taxon>Pseudoalteromonadaceae</taxon>
        <taxon>Pseudoalteromonas</taxon>
    </lineage>
</organism>
<comment type="caution">
    <text evidence="2">The sequence shown here is derived from an EMBL/GenBank/DDBJ whole genome shotgun (WGS) entry which is preliminary data.</text>
</comment>
<protein>
    <submittedName>
        <fullName evidence="2">Uncharacterized protein</fullName>
    </submittedName>
</protein>
<feature type="region of interest" description="Disordered" evidence="1">
    <location>
        <begin position="42"/>
        <end position="76"/>
    </location>
</feature>
<sequence length="76" mass="8900">MLMDALKPQFNIVRLEVHHKPLFYIAGVQESAVDRIKIEREKRENIENKKQSKASKNKQNSNNGLDETDKHLDLWA</sequence>
<reference evidence="2 3" key="1">
    <citation type="submission" date="2018-01" db="EMBL/GenBank/DDBJ databases">
        <authorList>
            <person name="Paulsen S."/>
            <person name="Gram L.K."/>
        </authorList>
    </citation>
    <scope>NUCLEOTIDE SEQUENCE [LARGE SCALE GENOMIC DNA]</scope>
    <source>
        <strain evidence="2 3">S3790</strain>
    </source>
</reference>
<accession>A0A5S3V958</accession>
<dbReference type="AlphaFoldDB" id="A0A5S3V958"/>
<evidence type="ECO:0000256" key="1">
    <source>
        <dbReference type="SAM" id="MobiDB-lite"/>
    </source>
</evidence>